<comment type="caution">
    <text evidence="8">The sequence shown here is derived from an EMBL/GenBank/DDBJ whole genome shotgun (WGS) entry which is preliminary data.</text>
</comment>
<dbReference type="Pfam" id="PF04542">
    <property type="entry name" value="Sigma70_r2"/>
    <property type="match status" value="1"/>
</dbReference>
<dbReference type="CDD" id="cd06171">
    <property type="entry name" value="Sigma70_r4"/>
    <property type="match status" value="1"/>
</dbReference>
<dbReference type="InterPro" id="IPR014284">
    <property type="entry name" value="RNA_pol_sigma-70_dom"/>
</dbReference>
<evidence type="ECO:0000256" key="4">
    <source>
        <dbReference type="ARBA" id="ARBA00023125"/>
    </source>
</evidence>
<dbReference type="PANTHER" id="PTHR43133">
    <property type="entry name" value="RNA POLYMERASE ECF-TYPE SIGMA FACTO"/>
    <property type="match status" value="1"/>
</dbReference>
<dbReference type="InterPro" id="IPR036388">
    <property type="entry name" value="WH-like_DNA-bd_sf"/>
</dbReference>
<dbReference type="PANTHER" id="PTHR43133:SF8">
    <property type="entry name" value="RNA POLYMERASE SIGMA FACTOR HI_1459-RELATED"/>
    <property type="match status" value="1"/>
</dbReference>
<keyword evidence="5" id="KW-0804">Transcription</keyword>
<comment type="similarity">
    <text evidence="1">Belongs to the sigma-70 factor family. ECF subfamily.</text>
</comment>
<dbReference type="AlphaFoldDB" id="A0A538U0T6"/>
<dbReference type="SUPFAM" id="SSF88946">
    <property type="entry name" value="Sigma2 domain of RNA polymerase sigma factors"/>
    <property type="match status" value="1"/>
</dbReference>
<dbReference type="Pfam" id="PF08281">
    <property type="entry name" value="Sigma70_r4_2"/>
    <property type="match status" value="1"/>
</dbReference>
<dbReference type="GO" id="GO:0006352">
    <property type="term" value="P:DNA-templated transcription initiation"/>
    <property type="evidence" value="ECO:0007669"/>
    <property type="project" value="InterPro"/>
</dbReference>
<organism evidence="8 9">
    <name type="scientific">Eiseniibacteriota bacterium</name>
    <dbReference type="NCBI Taxonomy" id="2212470"/>
    <lineage>
        <taxon>Bacteria</taxon>
        <taxon>Candidatus Eiseniibacteriota</taxon>
    </lineage>
</organism>
<reference evidence="8 9" key="1">
    <citation type="journal article" date="2019" name="Nat. Microbiol.">
        <title>Mediterranean grassland soil C-N compound turnover is dependent on rainfall and depth, and is mediated by genomically divergent microorganisms.</title>
        <authorList>
            <person name="Diamond S."/>
            <person name="Andeer P.F."/>
            <person name="Li Z."/>
            <person name="Crits-Christoph A."/>
            <person name="Burstein D."/>
            <person name="Anantharaman K."/>
            <person name="Lane K.R."/>
            <person name="Thomas B.C."/>
            <person name="Pan C."/>
            <person name="Northen T.R."/>
            <person name="Banfield J.F."/>
        </authorList>
    </citation>
    <scope>NUCLEOTIDE SEQUENCE [LARGE SCALE GENOMIC DNA]</scope>
    <source>
        <strain evidence="8">WS_10</strain>
    </source>
</reference>
<dbReference type="InterPro" id="IPR013325">
    <property type="entry name" value="RNA_pol_sigma_r2"/>
</dbReference>
<evidence type="ECO:0000256" key="3">
    <source>
        <dbReference type="ARBA" id="ARBA00023082"/>
    </source>
</evidence>
<dbReference type="Gene3D" id="1.10.10.10">
    <property type="entry name" value="Winged helix-like DNA-binding domain superfamily/Winged helix DNA-binding domain"/>
    <property type="match status" value="1"/>
</dbReference>
<evidence type="ECO:0000313" key="9">
    <source>
        <dbReference type="Proteomes" id="UP000319836"/>
    </source>
</evidence>
<evidence type="ECO:0000256" key="2">
    <source>
        <dbReference type="ARBA" id="ARBA00023015"/>
    </source>
</evidence>
<name>A0A538U0T6_UNCEI</name>
<accession>A0A538U0T6</accession>
<dbReference type="Proteomes" id="UP000319836">
    <property type="component" value="Unassembled WGS sequence"/>
</dbReference>
<evidence type="ECO:0000256" key="5">
    <source>
        <dbReference type="ARBA" id="ARBA00023163"/>
    </source>
</evidence>
<dbReference type="InterPro" id="IPR039425">
    <property type="entry name" value="RNA_pol_sigma-70-like"/>
</dbReference>
<sequence length="182" mass="20473">MASESAVLERLIGWVGAATEVDWDAAYREQMPRVHNFFRYRIGPGPDAEDLTARTFEKAWRARHRYRRDLGRFGTWVMTIARRLAIDHLRGRRSHLPLEAGLHVTSGPTPEEVAESRSDAARLAALVAKLDDRERDLVALKYGAEMTNRAIARLTGLSESNVGTILHRTVQELRAGWEAEGG</sequence>
<evidence type="ECO:0000313" key="8">
    <source>
        <dbReference type="EMBL" id="TMQ69510.1"/>
    </source>
</evidence>
<evidence type="ECO:0000256" key="1">
    <source>
        <dbReference type="ARBA" id="ARBA00010641"/>
    </source>
</evidence>
<dbReference type="NCBIfam" id="TIGR02937">
    <property type="entry name" value="sigma70-ECF"/>
    <property type="match status" value="1"/>
</dbReference>
<dbReference type="GO" id="GO:0003677">
    <property type="term" value="F:DNA binding"/>
    <property type="evidence" value="ECO:0007669"/>
    <property type="project" value="UniProtKB-KW"/>
</dbReference>
<gene>
    <name evidence="8" type="ORF">E6K80_11430</name>
</gene>
<dbReference type="InterPro" id="IPR013249">
    <property type="entry name" value="RNA_pol_sigma70_r4_t2"/>
</dbReference>
<feature type="domain" description="RNA polymerase sigma factor 70 region 4 type 2" evidence="7">
    <location>
        <begin position="122"/>
        <end position="173"/>
    </location>
</feature>
<dbReference type="GO" id="GO:0016987">
    <property type="term" value="F:sigma factor activity"/>
    <property type="evidence" value="ECO:0007669"/>
    <property type="project" value="UniProtKB-KW"/>
</dbReference>
<dbReference type="EMBL" id="VBPA01000290">
    <property type="protein sequence ID" value="TMQ69510.1"/>
    <property type="molecule type" value="Genomic_DNA"/>
</dbReference>
<dbReference type="Gene3D" id="1.10.1740.10">
    <property type="match status" value="1"/>
</dbReference>
<proteinExistence type="inferred from homology"/>
<dbReference type="SUPFAM" id="SSF88659">
    <property type="entry name" value="Sigma3 and sigma4 domains of RNA polymerase sigma factors"/>
    <property type="match status" value="1"/>
</dbReference>
<keyword evidence="4" id="KW-0238">DNA-binding</keyword>
<evidence type="ECO:0000259" key="7">
    <source>
        <dbReference type="Pfam" id="PF08281"/>
    </source>
</evidence>
<feature type="domain" description="RNA polymerase sigma-70 region 2" evidence="6">
    <location>
        <begin position="27"/>
        <end position="93"/>
    </location>
</feature>
<evidence type="ECO:0000259" key="6">
    <source>
        <dbReference type="Pfam" id="PF04542"/>
    </source>
</evidence>
<protein>
    <submittedName>
        <fullName evidence="8">Sigma-70 family RNA polymerase sigma factor</fullName>
    </submittedName>
</protein>
<dbReference type="InterPro" id="IPR013324">
    <property type="entry name" value="RNA_pol_sigma_r3/r4-like"/>
</dbReference>
<dbReference type="InterPro" id="IPR007627">
    <property type="entry name" value="RNA_pol_sigma70_r2"/>
</dbReference>
<keyword evidence="2" id="KW-0805">Transcription regulation</keyword>
<keyword evidence="3" id="KW-0731">Sigma factor</keyword>